<sequence>MATRKSRTVKKGPMPLIVRGVYKDIPLTIYGENHADIDNSFYEKLDLTEAIVMVEHSTEYCVLQPGEEALFKAAKGSEWVWFTRTVNKQPVMCIDSRLADGFLNRLEEEALKYGRQVSMEALFLTTKQILMATIKIKQKFLPIKDEYTQLVAETQDLFKQLIMNLKNEERNDAVVEQLIDNLLKLSSLSMDMNVIEKIDQYAATAGEPKKEIILFVGAAHALRLQQILNLEIISGDTSLLKSFKGGRKRTRGKKTIKKRRKNRK</sequence>
<name>A0A6C0HH49_9ZZZZ</name>
<organism evidence="2">
    <name type="scientific">viral metagenome</name>
    <dbReference type="NCBI Taxonomy" id="1070528"/>
    <lineage>
        <taxon>unclassified sequences</taxon>
        <taxon>metagenomes</taxon>
        <taxon>organismal metagenomes</taxon>
    </lineage>
</organism>
<evidence type="ECO:0000313" key="2">
    <source>
        <dbReference type="EMBL" id="QHT79710.1"/>
    </source>
</evidence>
<dbReference type="EMBL" id="MN739952">
    <property type="protein sequence ID" value="QHT79710.1"/>
    <property type="molecule type" value="Genomic_DNA"/>
</dbReference>
<protein>
    <submittedName>
        <fullName evidence="2">Uncharacterized protein</fullName>
    </submittedName>
</protein>
<feature type="region of interest" description="Disordered" evidence="1">
    <location>
        <begin position="244"/>
        <end position="264"/>
    </location>
</feature>
<reference evidence="2" key="1">
    <citation type="journal article" date="2020" name="Nature">
        <title>Giant virus diversity and host interactions through global metagenomics.</title>
        <authorList>
            <person name="Schulz F."/>
            <person name="Roux S."/>
            <person name="Paez-Espino D."/>
            <person name="Jungbluth S."/>
            <person name="Walsh D.A."/>
            <person name="Denef V.J."/>
            <person name="McMahon K.D."/>
            <person name="Konstantinidis K.T."/>
            <person name="Eloe-Fadrosh E.A."/>
            <person name="Kyrpides N.C."/>
            <person name="Woyke T."/>
        </authorList>
    </citation>
    <scope>NUCLEOTIDE SEQUENCE</scope>
    <source>
        <strain evidence="2">GVMAG-M-3300023184-101</strain>
    </source>
</reference>
<accession>A0A6C0HH49</accession>
<dbReference type="AlphaFoldDB" id="A0A6C0HH49"/>
<evidence type="ECO:0000256" key="1">
    <source>
        <dbReference type="SAM" id="MobiDB-lite"/>
    </source>
</evidence>
<proteinExistence type="predicted"/>